<protein>
    <submittedName>
        <fullName evidence="1">Uncharacterized protein</fullName>
    </submittedName>
</protein>
<keyword evidence="2" id="KW-1185">Reference proteome</keyword>
<organism evidence="1 2">
    <name type="scientific">Dicentrarchus labrax</name>
    <name type="common">European seabass</name>
    <name type="synonym">Morone labrax</name>
    <dbReference type="NCBI Taxonomy" id="13489"/>
    <lineage>
        <taxon>Eukaryota</taxon>
        <taxon>Metazoa</taxon>
        <taxon>Chordata</taxon>
        <taxon>Craniata</taxon>
        <taxon>Vertebrata</taxon>
        <taxon>Euteleostomi</taxon>
        <taxon>Actinopterygii</taxon>
        <taxon>Neopterygii</taxon>
        <taxon>Teleostei</taxon>
        <taxon>Neoteleostei</taxon>
        <taxon>Acanthomorphata</taxon>
        <taxon>Eupercaria</taxon>
        <taxon>Moronidae</taxon>
        <taxon>Dicentrarchus</taxon>
    </lineage>
</organism>
<evidence type="ECO:0000313" key="1">
    <source>
        <dbReference type="Ensembl" id="ENSDLAP00005081864.1"/>
    </source>
</evidence>
<accession>A0A8P4KPL6</accession>
<dbReference type="Ensembl" id="ENSDLAT00005072217.1">
    <property type="protein sequence ID" value="ENSDLAP00005081864.1"/>
    <property type="gene ID" value="ENSDLAG00005029880.1"/>
</dbReference>
<dbReference type="AlphaFoldDB" id="A0A8P4KPL6"/>
<name>A0A8P4KPL6_DICLA</name>
<proteinExistence type="predicted"/>
<evidence type="ECO:0000313" key="2">
    <source>
        <dbReference type="Proteomes" id="UP000694389"/>
    </source>
</evidence>
<sequence>MATRSEGEAADYLQKHNFMELLQDLASMLFFYRPGWSLFILCSLQAAKQTLKVLNCIHNQNSPF</sequence>
<reference evidence="1" key="2">
    <citation type="submission" date="2025-09" db="UniProtKB">
        <authorList>
            <consortium name="Ensembl"/>
        </authorList>
    </citation>
    <scope>IDENTIFICATION</scope>
</reference>
<dbReference type="Proteomes" id="UP000694389">
    <property type="component" value="Unassembled WGS sequence"/>
</dbReference>
<reference evidence="1" key="1">
    <citation type="submission" date="2025-08" db="UniProtKB">
        <authorList>
            <consortium name="Ensembl"/>
        </authorList>
    </citation>
    <scope>IDENTIFICATION</scope>
</reference>